<organism evidence="15 18">
    <name type="scientific">Lacticaseibacillus rhamnosus</name>
    <name type="common">Lactobacillus rhamnosus</name>
    <dbReference type="NCBI Taxonomy" id="47715"/>
    <lineage>
        <taxon>Bacteria</taxon>
        <taxon>Bacillati</taxon>
        <taxon>Bacillota</taxon>
        <taxon>Bacilli</taxon>
        <taxon>Lactobacillales</taxon>
        <taxon>Lactobacillaceae</taxon>
        <taxon>Lacticaseibacillus</taxon>
    </lineage>
</organism>
<keyword evidence="3" id="KW-1003">Cell membrane</keyword>
<dbReference type="PANTHER" id="PTHR30009:SF24">
    <property type="entry name" value="PTS SYSTEM, IIBC COMPONENT"/>
    <property type="match status" value="1"/>
</dbReference>
<reference evidence="16 17" key="1">
    <citation type="submission" date="2019-04" db="EMBL/GenBank/DDBJ databases">
        <title>Genome Announcement to Ensure Probiotic Safety of Lactobacillus rhamnosus UBLR-58.</title>
        <authorList>
            <person name="Sulthana A."/>
            <person name="Lakshmi S.G."/>
            <person name="Madempudi R.S."/>
        </authorList>
    </citation>
    <scope>NUCLEOTIDE SEQUENCE [LARGE SCALE GENOMIC DNA]</scope>
    <source>
        <strain evidence="16 17">UBLR-58</strain>
    </source>
</reference>
<evidence type="ECO:0000256" key="10">
    <source>
        <dbReference type="ARBA" id="ARBA00023136"/>
    </source>
</evidence>
<proteinExistence type="predicted"/>
<comment type="caution">
    <text evidence="15">The sequence shown here is derived from an EMBL/GenBank/DDBJ whole genome shotgun (WGS) entry which is preliminary data.</text>
</comment>
<sequence>MKDKLQKITQTFARSIIQPVMFMAVTGLLISVAAVMKLEQLPEGIKNVGTGLFTILTSAAINQLSVIFCVGIAAAIAKKKKTDAAILGITVFLIFIYANNFWLSQTGQLAKAGKQGLFGTGQNIVLGVQVTDMGVFLGIILGCLVGFFVNKLGDVKFHKYLSPYEGTKFAYVVLIFLTIIFAIAVSYIWPPINGAVNAIVGGLSGMGAFGFFLYGFLNRMLLPVGMHHLLWMPLYYTPLGGTAQVAGKTYNGAMNIWLAEIGNMSSVTSIHSSVGYLVNFGYIALPIGIAFALIHTAKPENRVKLRAILIPAVFASAFAGITEPIEFLFLFISPILWLAHGIIYGFGLFISNVLGLNVMVENIINTIMYSIAVPFGLGRQWLLIPIGLGLALLEYFVFKALIIKLNIPTLGRNGENELIPDELTKKTAKGAVQEKRSPAAPKPASDLAVIVKGLGGINNIENVNNCFTRLRIDVKDADKVDIATLKTYPSSGVVDKHKHIQIIIGLGVQDVREKLDDYLKENGWNLEPSDAAVQD</sequence>
<keyword evidence="8" id="KW-0418">Kinase</keyword>
<dbReference type="GO" id="GO:0008982">
    <property type="term" value="F:protein-N(PI)-phosphohistidine-sugar phosphotransferase activity"/>
    <property type="evidence" value="ECO:0007669"/>
    <property type="project" value="InterPro"/>
</dbReference>
<accession>A0A508YVG8</accession>
<dbReference type="EMBL" id="SSHM01000001">
    <property type="protein sequence ID" value="THC81182.1"/>
    <property type="molecule type" value="Genomic_DNA"/>
</dbReference>
<dbReference type="Gene3D" id="3.30.1360.60">
    <property type="entry name" value="Glucose permease domain IIB"/>
    <property type="match status" value="1"/>
</dbReference>
<dbReference type="SUPFAM" id="SSF55604">
    <property type="entry name" value="Glucose permease domain IIB"/>
    <property type="match status" value="1"/>
</dbReference>
<dbReference type="Pfam" id="PF02378">
    <property type="entry name" value="PTS_EIIC"/>
    <property type="match status" value="1"/>
</dbReference>
<dbReference type="InterPro" id="IPR050429">
    <property type="entry name" value="PTS_Glucose_EIICBA"/>
</dbReference>
<dbReference type="InterPro" id="IPR018113">
    <property type="entry name" value="PTrfase_EIIB_Cys"/>
</dbReference>
<feature type="transmembrane region" description="Helical" evidence="12">
    <location>
        <begin position="274"/>
        <end position="293"/>
    </location>
</feature>
<gene>
    <name evidence="16" type="ORF">E6L36_12910</name>
    <name evidence="15" type="ORF">H0N82_05885</name>
</gene>
<dbReference type="InterPro" id="IPR003352">
    <property type="entry name" value="PTS_EIIC"/>
</dbReference>
<keyword evidence="7 12" id="KW-0812">Transmembrane</keyword>
<dbReference type="GO" id="GO:0005886">
    <property type="term" value="C:plasma membrane"/>
    <property type="evidence" value="ECO:0007669"/>
    <property type="project" value="UniProtKB-SubCell"/>
</dbReference>
<feature type="transmembrane region" description="Helical" evidence="12">
    <location>
        <begin position="195"/>
        <end position="217"/>
    </location>
</feature>
<keyword evidence="5" id="KW-0808">Transferase</keyword>
<evidence type="ECO:0000256" key="3">
    <source>
        <dbReference type="ARBA" id="ARBA00022475"/>
    </source>
</evidence>
<feature type="transmembrane region" description="Helical" evidence="12">
    <location>
        <begin position="305"/>
        <end position="321"/>
    </location>
</feature>
<dbReference type="GO" id="GO:0009401">
    <property type="term" value="P:phosphoenolpyruvate-dependent sugar phosphotransferase system"/>
    <property type="evidence" value="ECO:0007669"/>
    <property type="project" value="UniProtKB-KW"/>
</dbReference>
<evidence type="ECO:0000256" key="7">
    <source>
        <dbReference type="ARBA" id="ARBA00022692"/>
    </source>
</evidence>
<dbReference type="EMBL" id="JACCKI010000003">
    <property type="protein sequence ID" value="NZA04646.1"/>
    <property type="molecule type" value="Genomic_DNA"/>
</dbReference>
<dbReference type="InterPro" id="IPR001996">
    <property type="entry name" value="PTS_IIB_1"/>
</dbReference>
<evidence type="ECO:0000313" key="16">
    <source>
        <dbReference type="EMBL" id="THC81182.1"/>
    </source>
</evidence>
<dbReference type="Proteomes" id="UP000552935">
    <property type="component" value="Unassembled WGS sequence"/>
</dbReference>
<feature type="transmembrane region" description="Helical" evidence="12">
    <location>
        <begin position="55"/>
        <end position="77"/>
    </location>
</feature>
<evidence type="ECO:0000313" key="15">
    <source>
        <dbReference type="EMBL" id="NZA04646.1"/>
    </source>
</evidence>
<feature type="domain" description="PTS EIIC type-1" evidence="14">
    <location>
        <begin position="3"/>
        <end position="414"/>
    </location>
</feature>
<dbReference type="Proteomes" id="UP000307517">
    <property type="component" value="Unassembled WGS sequence"/>
</dbReference>
<evidence type="ECO:0000256" key="6">
    <source>
        <dbReference type="ARBA" id="ARBA00022683"/>
    </source>
</evidence>
<keyword evidence="9 12" id="KW-1133">Transmembrane helix</keyword>
<dbReference type="PROSITE" id="PS01035">
    <property type="entry name" value="PTS_EIIB_TYPE_1_CYS"/>
    <property type="match status" value="1"/>
</dbReference>
<feature type="active site" description="Phosphocysteine intermediate; for EIIB activity" evidence="11">
    <location>
        <position position="466"/>
    </location>
</feature>
<evidence type="ECO:0000256" key="12">
    <source>
        <dbReference type="SAM" id="Phobius"/>
    </source>
</evidence>
<evidence type="ECO:0000256" key="1">
    <source>
        <dbReference type="ARBA" id="ARBA00004651"/>
    </source>
</evidence>
<dbReference type="PROSITE" id="PS51103">
    <property type="entry name" value="PTS_EIIC_TYPE_1"/>
    <property type="match status" value="1"/>
</dbReference>
<evidence type="ECO:0000313" key="17">
    <source>
        <dbReference type="Proteomes" id="UP000307517"/>
    </source>
</evidence>
<keyword evidence="6" id="KW-0598">Phosphotransferase system</keyword>
<dbReference type="InterPro" id="IPR036878">
    <property type="entry name" value="Glu_permease_IIB"/>
</dbReference>
<evidence type="ECO:0000259" key="13">
    <source>
        <dbReference type="PROSITE" id="PS51098"/>
    </source>
</evidence>
<keyword evidence="4" id="KW-0762">Sugar transport</keyword>
<feature type="transmembrane region" description="Helical" evidence="12">
    <location>
        <begin position="12"/>
        <end position="35"/>
    </location>
</feature>
<evidence type="ECO:0000256" key="8">
    <source>
        <dbReference type="ARBA" id="ARBA00022777"/>
    </source>
</evidence>
<dbReference type="InterPro" id="IPR013013">
    <property type="entry name" value="PTS_EIIC_1"/>
</dbReference>
<evidence type="ECO:0000259" key="14">
    <source>
        <dbReference type="PROSITE" id="PS51103"/>
    </source>
</evidence>
<keyword evidence="10 12" id="KW-0472">Membrane</keyword>
<dbReference type="PANTHER" id="PTHR30009">
    <property type="entry name" value="CYTOCHROME C-TYPE SYNTHESIS PROTEIN AND PTS TRANSMEMBRANE COMPONENT"/>
    <property type="match status" value="1"/>
</dbReference>
<feature type="transmembrane region" description="Helical" evidence="12">
    <location>
        <begin position="353"/>
        <end position="375"/>
    </location>
</feature>
<feature type="transmembrane region" description="Helical" evidence="12">
    <location>
        <begin position="229"/>
        <end position="247"/>
    </location>
</feature>
<dbReference type="GO" id="GO:0016301">
    <property type="term" value="F:kinase activity"/>
    <property type="evidence" value="ECO:0007669"/>
    <property type="project" value="UniProtKB-KW"/>
</dbReference>
<keyword evidence="2" id="KW-0813">Transport</keyword>
<dbReference type="AlphaFoldDB" id="A0A508YVG8"/>
<evidence type="ECO:0000256" key="11">
    <source>
        <dbReference type="PROSITE-ProRule" id="PRU00421"/>
    </source>
</evidence>
<comment type="subcellular location">
    <subcellularLocation>
        <location evidence="1">Cell membrane</location>
        <topology evidence="1">Multi-pass membrane protein</topology>
    </subcellularLocation>
</comment>
<reference evidence="15 18" key="2">
    <citation type="submission" date="2020-07" db="EMBL/GenBank/DDBJ databases">
        <title>Organ Donor 1.</title>
        <authorList>
            <person name="Marsh A.J."/>
            <person name="Azcarate-Peril M.A."/>
        </authorList>
    </citation>
    <scope>NUCLEOTIDE SEQUENCE [LARGE SCALE GENOMIC DNA]</scope>
    <source>
        <strain evidence="15 18">AMC0712</strain>
    </source>
</reference>
<feature type="transmembrane region" description="Helical" evidence="12">
    <location>
        <begin position="381"/>
        <end position="402"/>
    </location>
</feature>
<dbReference type="GO" id="GO:0090563">
    <property type="term" value="F:protein-phosphocysteine-sugar phosphotransferase activity"/>
    <property type="evidence" value="ECO:0007669"/>
    <property type="project" value="TreeGrafter"/>
</dbReference>
<evidence type="ECO:0000256" key="9">
    <source>
        <dbReference type="ARBA" id="ARBA00022989"/>
    </source>
</evidence>
<evidence type="ECO:0000256" key="4">
    <source>
        <dbReference type="ARBA" id="ARBA00022597"/>
    </source>
</evidence>
<feature type="transmembrane region" description="Helical" evidence="12">
    <location>
        <begin position="169"/>
        <end position="189"/>
    </location>
</feature>
<feature type="transmembrane region" description="Helical" evidence="12">
    <location>
        <begin position="124"/>
        <end position="149"/>
    </location>
</feature>
<evidence type="ECO:0000256" key="5">
    <source>
        <dbReference type="ARBA" id="ARBA00022679"/>
    </source>
</evidence>
<feature type="domain" description="PTS EIIB type-1" evidence="13">
    <location>
        <begin position="444"/>
        <end position="525"/>
    </location>
</feature>
<dbReference type="RefSeq" id="WP_005691550.1">
    <property type="nucleotide sequence ID" value="NZ_CABFNI010000015.1"/>
</dbReference>
<name>A0A508YVG8_LACRH</name>
<evidence type="ECO:0000256" key="2">
    <source>
        <dbReference type="ARBA" id="ARBA00022448"/>
    </source>
</evidence>
<dbReference type="PROSITE" id="PS51098">
    <property type="entry name" value="PTS_EIIB_TYPE_1"/>
    <property type="match status" value="1"/>
</dbReference>
<protein>
    <submittedName>
        <fullName evidence="16">N(Pi)-phosphohistidine--sugar phosphotransferase</fullName>
    </submittedName>
    <submittedName>
        <fullName evidence="15">PTS transporter subunit EIIC</fullName>
    </submittedName>
</protein>
<dbReference type="Pfam" id="PF00367">
    <property type="entry name" value="PTS_EIIB"/>
    <property type="match status" value="1"/>
</dbReference>
<feature type="transmembrane region" description="Helical" evidence="12">
    <location>
        <begin position="84"/>
        <end position="104"/>
    </location>
</feature>
<feature type="transmembrane region" description="Helical" evidence="12">
    <location>
        <begin position="327"/>
        <end position="346"/>
    </location>
</feature>
<evidence type="ECO:0000313" key="18">
    <source>
        <dbReference type="Proteomes" id="UP000552935"/>
    </source>
</evidence>